<dbReference type="InterPro" id="IPR000835">
    <property type="entry name" value="HTH_MarR-typ"/>
</dbReference>
<name>A0A2P8GR50_9MICO</name>
<keyword evidence="3" id="KW-0808">Transferase</keyword>
<reference evidence="3 4" key="1">
    <citation type="submission" date="2018-03" db="EMBL/GenBank/DDBJ databases">
        <title>Genomic Encyclopedia of Archaeal and Bacterial Type Strains, Phase II (KMG-II): from individual species to whole genera.</title>
        <authorList>
            <person name="Goeker M."/>
        </authorList>
    </citation>
    <scope>NUCLEOTIDE SEQUENCE [LARGE SCALE GENOMIC DNA]</scope>
    <source>
        <strain evidence="3 4">DSM 21548</strain>
    </source>
</reference>
<dbReference type="PROSITE" id="PS01125">
    <property type="entry name" value="ROK"/>
    <property type="match status" value="1"/>
</dbReference>
<dbReference type="SUPFAM" id="SSF46785">
    <property type="entry name" value="Winged helix' DNA-binding domain"/>
    <property type="match status" value="1"/>
</dbReference>
<dbReference type="Pfam" id="PF00480">
    <property type="entry name" value="ROK"/>
    <property type="match status" value="1"/>
</dbReference>
<organism evidence="3 4">
    <name type="scientific">Labedella gwakjiensis</name>
    <dbReference type="NCBI Taxonomy" id="390269"/>
    <lineage>
        <taxon>Bacteria</taxon>
        <taxon>Bacillati</taxon>
        <taxon>Actinomycetota</taxon>
        <taxon>Actinomycetes</taxon>
        <taxon>Micrococcales</taxon>
        <taxon>Microbacteriaceae</taxon>
        <taxon>Labedella</taxon>
    </lineage>
</organism>
<dbReference type="InterPro" id="IPR036390">
    <property type="entry name" value="WH_DNA-bd_sf"/>
</dbReference>
<dbReference type="PANTHER" id="PTHR18964">
    <property type="entry name" value="ROK (REPRESSOR, ORF, KINASE) FAMILY"/>
    <property type="match status" value="1"/>
</dbReference>
<dbReference type="SUPFAM" id="SSF53067">
    <property type="entry name" value="Actin-like ATPase domain"/>
    <property type="match status" value="1"/>
</dbReference>
<dbReference type="Gene3D" id="3.30.420.40">
    <property type="match status" value="3"/>
</dbReference>
<keyword evidence="3" id="KW-0418">Kinase</keyword>
<protein>
    <submittedName>
        <fullName evidence="3">Putative NBD/HSP70 family sugar kinase</fullName>
    </submittedName>
</protein>
<dbReference type="Pfam" id="PF12802">
    <property type="entry name" value="MarR_2"/>
    <property type="match status" value="1"/>
</dbReference>
<dbReference type="InterPro" id="IPR043129">
    <property type="entry name" value="ATPase_NBD"/>
</dbReference>
<evidence type="ECO:0000313" key="4">
    <source>
        <dbReference type="Proteomes" id="UP000241203"/>
    </source>
</evidence>
<dbReference type="PANTHER" id="PTHR18964:SF149">
    <property type="entry name" value="BIFUNCTIONAL UDP-N-ACETYLGLUCOSAMINE 2-EPIMERASE_N-ACETYLMANNOSAMINE KINASE"/>
    <property type="match status" value="1"/>
</dbReference>
<dbReference type="AlphaFoldDB" id="A0A2P8GR50"/>
<comment type="caution">
    <text evidence="3">The sequence shown here is derived from an EMBL/GenBank/DDBJ whole genome shotgun (WGS) entry which is preliminary data.</text>
</comment>
<evidence type="ECO:0000313" key="3">
    <source>
        <dbReference type="EMBL" id="PSL36449.1"/>
    </source>
</evidence>
<dbReference type="InterPro" id="IPR000600">
    <property type="entry name" value="ROK"/>
</dbReference>
<dbReference type="Gene3D" id="1.10.10.10">
    <property type="entry name" value="Winged helix-like DNA-binding domain superfamily/Winged helix DNA-binding domain"/>
    <property type="match status" value="1"/>
</dbReference>
<dbReference type="EMBL" id="PYAU01000001">
    <property type="protein sequence ID" value="PSL36449.1"/>
    <property type="molecule type" value="Genomic_DNA"/>
</dbReference>
<feature type="domain" description="HTH marR-type" evidence="2">
    <location>
        <begin position="38"/>
        <end position="84"/>
    </location>
</feature>
<accession>A0A2P8GR50</accession>
<gene>
    <name evidence="3" type="ORF">CLV49_0040</name>
</gene>
<proteinExistence type="inferred from homology"/>
<dbReference type="GO" id="GO:0003700">
    <property type="term" value="F:DNA-binding transcription factor activity"/>
    <property type="evidence" value="ECO:0007669"/>
    <property type="project" value="InterPro"/>
</dbReference>
<dbReference type="InterPro" id="IPR049874">
    <property type="entry name" value="ROK_cs"/>
</dbReference>
<evidence type="ECO:0000259" key="2">
    <source>
        <dbReference type="Pfam" id="PF12802"/>
    </source>
</evidence>
<comment type="similarity">
    <text evidence="1">Belongs to the ROK (NagC/XylR) family.</text>
</comment>
<dbReference type="RefSeq" id="WP_243696493.1">
    <property type="nucleotide sequence ID" value="NZ_PYAU01000001.1"/>
</dbReference>
<dbReference type="InterPro" id="IPR036388">
    <property type="entry name" value="WH-like_DNA-bd_sf"/>
</dbReference>
<evidence type="ECO:0000256" key="1">
    <source>
        <dbReference type="ARBA" id="ARBA00006479"/>
    </source>
</evidence>
<dbReference type="GO" id="GO:0016301">
    <property type="term" value="F:kinase activity"/>
    <property type="evidence" value="ECO:0007669"/>
    <property type="project" value="UniProtKB-KW"/>
</dbReference>
<sequence length="388" mass="40434">MTSPPELAADSSTTAVFRPRGVDADAPRKSLPMDVRSRNRALVLGMLFHGGPSSRAELARRSGLTRVTMSDLVAELVERGLVVEHGIQERSGRGKPGLLVDVDRSALHVIAIDLSRPQSYVGAVFNLLGEELFRASVPWPTGDSATAEAAIVQLAEQLSAASSGRVLGLGVATPGIVSPSGIVETAPNVGWTGFSMRSVLERTVPVPVHVSNDANAAAVGEHMFAGSRGDILLVKIGRGVGAGILVRGELVIGSHMAAGEIGHVTVGTDDVGPACACGRRGCLEAWVSAPAIRRRLADGDDGVIRDAGERLGIALAPIIGALNLEEIVIAGSDDLLGDDFRATLASTIRDRTLPTRERTIDVRRATFGDDAVLRGAIATVLAAELGIR</sequence>
<dbReference type="Proteomes" id="UP000241203">
    <property type="component" value="Unassembled WGS sequence"/>
</dbReference>